<proteinExistence type="predicted"/>
<accession>A0A1I0Y445</accession>
<dbReference type="AlphaFoldDB" id="A0A1I0Y445"/>
<protein>
    <submittedName>
        <fullName evidence="2">Uncharacterized protein</fullName>
    </submittedName>
</protein>
<sequence>MKTIEAPAAERVSTPIFEQLREEFGFTQLIAEITGESEQDDTAEDTAQAGEQAEGSDDTPAAADAVTETEAVDSTEDEDGDEA</sequence>
<keyword evidence="3" id="KW-1185">Reference proteome</keyword>
<dbReference type="Proteomes" id="UP000243799">
    <property type="component" value="Unassembled WGS sequence"/>
</dbReference>
<name>A0A1I0Y445_9PSEU</name>
<feature type="compositionally biased region" description="Acidic residues" evidence="1">
    <location>
        <begin position="35"/>
        <end position="44"/>
    </location>
</feature>
<dbReference type="RefSeq" id="WP_091671893.1">
    <property type="nucleotide sequence ID" value="NZ_FOKG01000004.1"/>
</dbReference>
<feature type="region of interest" description="Disordered" evidence="1">
    <location>
        <begin position="34"/>
        <end position="83"/>
    </location>
</feature>
<feature type="compositionally biased region" description="Acidic residues" evidence="1">
    <location>
        <begin position="70"/>
        <end position="83"/>
    </location>
</feature>
<evidence type="ECO:0000256" key="1">
    <source>
        <dbReference type="SAM" id="MobiDB-lite"/>
    </source>
</evidence>
<dbReference type="EMBL" id="FOKG01000004">
    <property type="protein sequence ID" value="SFB07198.1"/>
    <property type="molecule type" value="Genomic_DNA"/>
</dbReference>
<gene>
    <name evidence="2" type="ORF">SAMN05216266_104177</name>
</gene>
<reference evidence="3" key="1">
    <citation type="submission" date="2016-10" db="EMBL/GenBank/DDBJ databases">
        <authorList>
            <person name="Varghese N."/>
            <person name="Submissions S."/>
        </authorList>
    </citation>
    <scope>NUCLEOTIDE SEQUENCE [LARGE SCALE GENOMIC DNA]</scope>
    <source>
        <strain evidence="3">CGMCC 4.3568</strain>
    </source>
</reference>
<dbReference type="STRING" id="490629.SAMN05216266_104177"/>
<organism evidence="2 3">
    <name type="scientific">Amycolatopsis marina</name>
    <dbReference type="NCBI Taxonomy" id="490629"/>
    <lineage>
        <taxon>Bacteria</taxon>
        <taxon>Bacillati</taxon>
        <taxon>Actinomycetota</taxon>
        <taxon>Actinomycetes</taxon>
        <taxon>Pseudonocardiales</taxon>
        <taxon>Pseudonocardiaceae</taxon>
        <taxon>Amycolatopsis</taxon>
    </lineage>
</organism>
<evidence type="ECO:0000313" key="3">
    <source>
        <dbReference type="Proteomes" id="UP000243799"/>
    </source>
</evidence>
<evidence type="ECO:0000313" key="2">
    <source>
        <dbReference type="EMBL" id="SFB07198.1"/>
    </source>
</evidence>